<evidence type="ECO:0000313" key="8">
    <source>
        <dbReference type="Proteomes" id="UP001174909"/>
    </source>
</evidence>
<gene>
    <name evidence="7" type="ORF">GBAR_LOCUS3750</name>
</gene>
<feature type="compositionally biased region" description="Polar residues" evidence="5">
    <location>
        <begin position="426"/>
        <end position="436"/>
    </location>
</feature>
<accession>A0AA35W7A8</accession>
<dbReference type="EMBL" id="CASHTH010000538">
    <property type="protein sequence ID" value="CAI8003733.1"/>
    <property type="molecule type" value="Genomic_DNA"/>
</dbReference>
<dbReference type="PANTHER" id="PTHR13832">
    <property type="entry name" value="PROTEIN PHOSPHATASE 2C"/>
    <property type="match status" value="1"/>
</dbReference>
<dbReference type="PROSITE" id="PS51746">
    <property type="entry name" value="PPM_2"/>
    <property type="match status" value="1"/>
</dbReference>
<proteinExistence type="inferred from homology"/>
<dbReference type="Proteomes" id="UP001174909">
    <property type="component" value="Unassembled WGS sequence"/>
</dbReference>
<organism evidence="7 8">
    <name type="scientific">Geodia barretti</name>
    <name type="common">Barrett's horny sponge</name>
    <dbReference type="NCBI Taxonomy" id="519541"/>
    <lineage>
        <taxon>Eukaryota</taxon>
        <taxon>Metazoa</taxon>
        <taxon>Porifera</taxon>
        <taxon>Demospongiae</taxon>
        <taxon>Heteroscleromorpha</taxon>
        <taxon>Tetractinellida</taxon>
        <taxon>Astrophorina</taxon>
        <taxon>Geodiidae</taxon>
        <taxon>Geodia</taxon>
    </lineage>
</organism>
<dbReference type="PROSITE" id="PS01032">
    <property type="entry name" value="PPM_1"/>
    <property type="match status" value="1"/>
</dbReference>
<evidence type="ECO:0000256" key="5">
    <source>
        <dbReference type="SAM" id="MobiDB-lite"/>
    </source>
</evidence>
<keyword evidence="3 4" id="KW-0904">Protein phosphatase</keyword>
<keyword evidence="1" id="KW-0479">Metal-binding</keyword>
<dbReference type="Pfam" id="PF00481">
    <property type="entry name" value="PP2C"/>
    <property type="match status" value="1"/>
</dbReference>
<reference evidence="7" key="1">
    <citation type="submission" date="2023-03" db="EMBL/GenBank/DDBJ databases">
        <authorList>
            <person name="Steffen K."/>
            <person name="Cardenas P."/>
        </authorList>
    </citation>
    <scope>NUCLEOTIDE SEQUENCE</scope>
</reference>
<dbReference type="AlphaFoldDB" id="A0AA35W7A8"/>
<name>A0AA35W7A8_GEOBA</name>
<dbReference type="InterPro" id="IPR015655">
    <property type="entry name" value="PP2C"/>
</dbReference>
<dbReference type="InterPro" id="IPR036457">
    <property type="entry name" value="PPM-type-like_dom_sf"/>
</dbReference>
<dbReference type="SUPFAM" id="SSF81606">
    <property type="entry name" value="PP2C-like"/>
    <property type="match status" value="1"/>
</dbReference>
<dbReference type="CDD" id="cd00143">
    <property type="entry name" value="PP2Cc"/>
    <property type="match status" value="1"/>
</dbReference>
<sequence length="447" mass="48890">MEAFSEEQRANATKFFQSFLSQRSEEDSTLLTVARPCFTLEELEGECLHVARRFLSARGCPGILSYHVSNHAVQKVATGNVDDLWKKEPVEGDEEEGREGERVLSPTAVATALLDAIEEVCRSWAEVLPQLTQVPGSIELSLHAIKNTRRKMEDRHAVCVDINSLFGLQDCPPQSYYAVFDGHVAVDAADYASVHLLPNVVRHPDFHTDPASALRGGILTTDQRFCKLNQKAGSTAVVALLRGSTLHVAWVGDSQAMLFRRGQGVELVNPHKPDRENITSYISESFSAIVQDERERIEELGGMVIWLGAWRVNGSLSVSRAIGDARDKKFITADADTNTVELDGTEDFLVVACDGVWDVLNAEEMSEEVWKYFSSGGSKQTFAKALVEAARREGSGDNMTVIVFFFPTFQLPTGPPSKTSADETGDGNTDTTSQQMADAAEPGGGTN</sequence>
<evidence type="ECO:0000256" key="1">
    <source>
        <dbReference type="ARBA" id="ARBA00022723"/>
    </source>
</evidence>
<dbReference type="GO" id="GO:0046872">
    <property type="term" value="F:metal ion binding"/>
    <property type="evidence" value="ECO:0007669"/>
    <property type="project" value="UniProtKB-KW"/>
</dbReference>
<dbReference type="PANTHER" id="PTHR13832:SF818">
    <property type="entry name" value="SD03870P"/>
    <property type="match status" value="1"/>
</dbReference>
<keyword evidence="2 4" id="KW-0378">Hydrolase</keyword>
<keyword evidence="8" id="KW-1185">Reference proteome</keyword>
<evidence type="ECO:0000256" key="4">
    <source>
        <dbReference type="RuleBase" id="RU003465"/>
    </source>
</evidence>
<evidence type="ECO:0000256" key="2">
    <source>
        <dbReference type="ARBA" id="ARBA00022801"/>
    </source>
</evidence>
<evidence type="ECO:0000256" key="3">
    <source>
        <dbReference type="ARBA" id="ARBA00022912"/>
    </source>
</evidence>
<evidence type="ECO:0000313" key="7">
    <source>
        <dbReference type="EMBL" id="CAI8003733.1"/>
    </source>
</evidence>
<comment type="similarity">
    <text evidence="4">Belongs to the PP2C family.</text>
</comment>
<feature type="domain" description="PPM-type phosphatase" evidence="6">
    <location>
        <begin position="139"/>
        <end position="406"/>
    </location>
</feature>
<feature type="region of interest" description="Disordered" evidence="5">
    <location>
        <begin position="414"/>
        <end position="447"/>
    </location>
</feature>
<evidence type="ECO:0000259" key="6">
    <source>
        <dbReference type="PROSITE" id="PS51746"/>
    </source>
</evidence>
<dbReference type="Gene3D" id="3.60.40.10">
    <property type="entry name" value="PPM-type phosphatase domain"/>
    <property type="match status" value="1"/>
</dbReference>
<dbReference type="SMART" id="SM00332">
    <property type="entry name" value="PP2Cc"/>
    <property type="match status" value="1"/>
</dbReference>
<dbReference type="GO" id="GO:0004722">
    <property type="term" value="F:protein serine/threonine phosphatase activity"/>
    <property type="evidence" value="ECO:0007669"/>
    <property type="project" value="InterPro"/>
</dbReference>
<comment type="caution">
    <text evidence="7">The sequence shown here is derived from an EMBL/GenBank/DDBJ whole genome shotgun (WGS) entry which is preliminary data.</text>
</comment>
<protein>
    <submittedName>
        <fullName evidence="7">Protein phosphatase 1E</fullName>
    </submittedName>
</protein>
<dbReference type="InterPro" id="IPR001932">
    <property type="entry name" value="PPM-type_phosphatase-like_dom"/>
</dbReference>
<dbReference type="InterPro" id="IPR000222">
    <property type="entry name" value="PP2C_BS"/>
</dbReference>